<feature type="transmembrane region" description="Helical" evidence="6">
    <location>
        <begin position="331"/>
        <end position="350"/>
    </location>
</feature>
<keyword evidence="4 6" id="KW-0472">Membrane</keyword>
<protein>
    <submittedName>
        <fullName evidence="7">Uncharacterized protein</fullName>
    </submittedName>
</protein>
<feature type="transmembrane region" description="Helical" evidence="6">
    <location>
        <begin position="140"/>
        <end position="162"/>
    </location>
</feature>
<dbReference type="InterPro" id="IPR000462">
    <property type="entry name" value="CDP-OH_P_trans"/>
</dbReference>
<evidence type="ECO:0000256" key="4">
    <source>
        <dbReference type="ARBA" id="ARBA00023136"/>
    </source>
</evidence>
<sequence>MPAKKTKKPSPSKSSSEYKYVPPSTSPFYQHVISPLCDRLCELLVPPTLHPDWLTFLGLLCALSSAGLFALGAHAGCAVLWIVYGLLDNMDGKQARRSRQSSPGGEFFDHTCDAFMTTLAAVLMRESLAPSLRTSLGPGIALGFVASVQGVYILGTWAHALLGRVLLGTCVQSTDWLTVDEMNFFVIPIFVLARGYMPVLPDFRPPLPLGTFSSWLFSLPLPPSLQSLWFSFLSGGGEGGQLPGDAWVRFLSLGTCMVLFMIGFTIVGTANLLFLIFQWSALLQFLVIPSFVSTVLVCELEALDTFGLYGLIVMSMICLRMGVIDLKYEPIIFIPVGCLLCLSIFCPPGGTLRWWLGASLGVGSVGASLLLKGWINNQQRQSQTQKASSATKRTD</sequence>
<evidence type="ECO:0000256" key="5">
    <source>
        <dbReference type="RuleBase" id="RU003750"/>
    </source>
</evidence>
<dbReference type="InterPro" id="IPR043130">
    <property type="entry name" value="CDP-OH_PTrfase_TM_dom"/>
</dbReference>
<keyword evidence="6" id="KW-1133">Transmembrane helix</keyword>
<feature type="transmembrane region" description="Helical" evidence="6">
    <location>
        <begin position="182"/>
        <end position="200"/>
    </location>
</feature>
<dbReference type="PROSITE" id="PS00379">
    <property type="entry name" value="CDP_ALCOHOL_P_TRANSF"/>
    <property type="match status" value="1"/>
</dbReference>
<feature type="transmembrane region" description="Helical" evidence="6">
    <location>
        <begin position="281"/>
        <end position="300"/>
    </location>
</feature>
<comment type="subcellular location">
    <subcellularLocation>
        <location evidence="1">Membrane</location>
    </subcellularLocation>
</comment>
<organism evidence="7">
    <name type="scientific">Chromera velia CCMP2878</name>
    <dbReference type="NCBI Taxonomy" id="1169474"/>
    <lineage>
        <taxon>Eukaryota</taxon>
        <taxon>Sar</taxon>
        <taxon>Alveolata</taxon>
        <taxon>Colpodellida</taxon>
        <taxon>Chromeraceae</taxon>
        <taxon>Chromera</taxon>
    </lineage>
</organism>
<dbReference type="GO" id="GO:0008654">
    <property type="term" value="P:phospholipid biosynthetic process"/>
    <property type="evidence" value="ECO:0007669"/>
    <property type="project" value="InterPro"/>
</dbReference>
<dbReference type="PANTHER" id="PTHR10414:SF37">
    <property type="entry name" value="BB IN A BOXCAR, ISOFORM C"/>
    <property type="match status" value="1"/>
</dbReference>
<feature type="transmembrane region" description="Helical" evidence="6">
    <location>
        <begin position="356"/>
        <end position="375"/>
    </location>
</feature>
<evidence type="ECO:0000313" key="7">
    <source>
        <dbReference type="EMBL" id="CEM44629.1"/>
    </source>
</evidence>
<keyword evidence="6" id="KW-0812">Transmembrane</keyword>
<proteinExistence type="inferred from homology"/>
<keyword evidence="3 5" id="KW-0808">Transferase</keyword>
<gene>
    <name evidence="7" type="ORF">Cvel_28487</name>
</gene>
<dbReference type="InterPro" id="IPR014472">
    <property type="entry name" value="CHOPT"/>
</dbReference>
<name>A0A0G4HK44_9ALVE</name>
<dbReference type="PANTHER" id="PTHR10414">
    <property type="entry name" value="ETHANOLAMINEPHOSPHOTRANSFERASE"/>
    <property type="match status" value="1"/>
</dbReference>
<evidence type="ECO:0000256" key="1">
    <source>
        <dbReference type="ARBA" id="ARBA00004370"/>
    </source>
</evidence>
<evidence type="ECO:0000256" key="6">
    <source>
        <dbReference type="SAM" id="Phobius"/>
    </source>
</evidence>
<dbReference type="GO" id="GO:0016780">
    <property type="term" value="F:phosphotransferase activity, for other substituted phosphate groups"/>
    <property type="evidence" value="ECO:0007669"/>
    <property type="project" value="InterPro"/>
</dbReference>
<dbReference type="EMBL" id="CDMZ01002977">
    <property type="protein sequence ID" value="CEM44629.1"/>
    <property type="molecule type" value="Genomic_DNA"/>
</dbReference>
<feature type="transmembrane region" description="Helical" evidence="6">
    <location>
        <begin position="306"/>
        <end position="324"/>
    </location>
</feature>
<evidence type="ECO:0000256" key="3">
    <source>
        <dbReference type="ARBA" id="ARBA00022679"/>
    </source>
</evidence>
<comment type="similarity">
    <text evidence="2 5">Belongs to the CDP-alcohol phosphatidyltransferase class-I family.</text>
</comment>
<dbReference type="Gene3D" id="1.20.120.1760">
    <property type="match status" value="1"/>
</dbReference>
<evidence type="ECO:0000256" key="2">
    <source>
        <dbReference type="ARBA" id="ARBA00010441"/>
    </source>
</evidence>
<dbReference type="AlphaFoldDB" id="A0A0G4HK44"/>
<dbReference type="GO" id="GO:0016020">
    <property type="term" value="C:membrane"/>
    <property type="evidence" value="ECO:0007669"/>
    <property type="project" value="UniProtKB-SubCell"/>
</dbReference>
<dbReference type="VEuPathDB" id="CryptoDB:Cvel_28487"/>
<dbReference type="InterPro" id="IPR048254">
    <property type="entry name" value="CDP_ALCOHOL_P_TRANSF_CS"/>
</dbReference>
<dbReference type="Pfam" id="PF01066">
    <property type="entry name" value="CDP-OH_P_transf"/>
    <property type="match status" value="1"/>
</dbReference>
<feature type="transmembrane region" description="Helical" evidence="6">
    <location>
        <begin position="54"/>
        <end position="87"/>
    </location>
</feature>
<reference evidence="7" key="1">
    <citation type="submission" date="2014-11" db="EMBL/GenBank/DDBJ databases">
        <authorList>
            <person name="Otto D Thomas"/>
            <person name="Naeem Raeece"/>
        </authorList>
    </citation>
    <scope>NUCLEOTIDE SEQUENCE</scope>
</reference>
<accession>A0A0G4HK44</accession>
<feature type="transmembrane region" description="Helical" evidence="6">
    <location>
        <begin position="250"/>
        <end position="274"/>
    </location>
</feature>